<evidence type="ECO:0000313" key="1">
    <source>
        <dbReference type="EMBL" id="KVI00942.1"/>
    </source>
</evidence>
<keyword evidence="2" id="KW-1185">Reference proteome</keyword>
<dbReference type="Proteomes" id="UP000243975">
    <property type="component" value="Unassembled WGS sequence"/>
</dbReference>
<protein>
    <submittedName>
        <fullName evidence="1">Uncharacterized protein</fullName>
    </submittedName>
</protein>
<name>A0A103Y1S1_CYNCS</name>
<proteinExistence type="predicted"/>
<comment type="caution">
    <text evidence="1">The sequence shown here is derived from an EMBL/GenBank/DDBJ whole genome shotgun (WGS) entry which is preliminary data.</text>
</comment>
<gene>
    <name evidence="1" type="ORF">Ccrd_020797</name>
</gene>
<sequence length="165" mass="18439">MSGPVYLRNKCHGGTVQWHVIDSRQLDDAISLLIKLNSLVRGESGGSSLAIQSLIDSLTFFSLRNLSTNFVNQIPFQITILLRRSPQLSAWVVLDQRVPTGTSPNHPITESELVHTEQESRNLDHVAVPTLALRRSSKIPKQPSYFDDFVCNHISSDASMPYLEI</sequence>
<dbReference type="AlphaFoldDB" id="A0A103Y1S1"/>
<reference evidence="1 2" key="1">
    <citation type="journal article" date="2016" name="Sci. Rep.">
        <title>The genome sequence of the outbreeding globe artichoke constructed de novo incorporating a phase-aware low-pass sequencing strategy of F1 progeny.</title>
        <authorList>
            <person name="Scaglione D."/>
            <person name="Reyes-Chin-Wo S."/>
            <person name="Acquadro A."/>
            <person name="Froenicke L."/>
            <person name="Portis E."/>
            <person name="Beitel C."/>
            <person name="Tirone M."/>
            <person name="Mauro R."/>
            <person name="Lo Monaco A."/>
            <person name="Mauromicale G."/>
            <person name="Faccioli P."/>
            <person name="Cattivelli L."/>
            <person name="Rieseberg L."/>
            <person name="Michelmore R."/>
            <person name="Lanteri S."/>
        </authorList>
    </citation>
    <scope>NUCLEOTIDE SEQUENCE [LARGE SCALE GENOMIC DNA]</scope>
    <source>
        <strain evidence="1">2C</strain>
    </source>
</reference>
<dbReference type="Gramene" id="KVI00942">
    <property type="protein sequence ID" value="KVI00942"/>
    <property type="gene ID" value="Ccrd_020797"/>
</dbReference>
<organism evidence="1 2">
    <name type="scientific">Cynara cardunculus var. scolymus</name>
    <name type="common">Globe artichoke</name>
    <name type="synonym">Cynara scolymus</name>
    <dbReference type="NCBI Taxonomy" id="59895"/>
    <lineage>
        <taxon>Eukaryota</taxon>
        <taxon>Viridiplantae</taxon>
        <taxon>Streptophyta</taxon>
        <taxon>Embryophyta</taxon>
        <taxon>Tracheophyta</taxon>
        <taxon>Spermatophyta</taxon>
        <taxon>Magnoliopsida</taxon>
        <taxon>eudicotyledons</taxon>
        <taxon>Gunneridae</taxon>
        <taxon>Pentapetalae</taxon>
        <taxon>asterids</taxon>
        <taxon>campanulids</taxon>
        <taxon>Asterales</taxon>
        <taxon>Asteraceae</taxon>
        <taxon>Carduoideae</taxon>
        <taxon>Cardueae</taxon>
        <taxon>Carduinae</taxon>
        <taxon>Cynara</taxon>
    </lineage>
</organism>
<evidence type="ECO:0000313" key="2">
    <source>
        <dbReference type="Proteomes" id="UP000243975"/>
    </source>
</evidence>
<accession>A0A103Y1S1</accession>
<dbReference type="EMBL" id="LEKV01003162">
    <property type="protein sequence ID" value="KVI00942.1"/>
    <property type="molecule type" value="Genomic_DNA"/>
</dbReference>